<sequence>MTPFLSIASYALLPALALTLSSVWASYYPLSRKTKSAILHFSAGVIFSVIAVEILPQVVEYHDWLLTTLGFGSAIGLMLLIRQVTENTHQPAQSQPTASIPITFLVLLGIDVIVDAVASDLHNSHG</sequence>
<evidence type="ECO:0008006" key="4">
    <source>
        <dbReference type="Google" id="ProtNLM"/>
    </source>
</evidence>
<evidence type="ECO:0000313" key="2">
    <source>
        <dbReference type="EMBL" id="MFD2933643.1"/>
    </source>
</evidence>
<evidence type="ECO:0000256" key="1">
    <source>
        <dbReference type="SAM" id="Phobius"/>
    </source>
</evidence>
<keyword evidence="1" id="KW-0812">Transmembrane</keyword>
<dbReference type="RefSeq" id="WP_381498179.1">
    <property type="nucleotide sequence ID" value="NZ_JBHUOM010000002.1"/>
</dbReference>
<organism evidence="2 3">
    <name type="scientific">Spirosoma flavum</name>
    <dbReference type="NCBI Taxonomy" id="2048557"/>
    <lineage>
        <taxon>Bacteria</taxon>
        <taxon>Pseudomonadati</taxon>
        <taxon>Bacteroidota</taxon>
        <taxon>Cytophagia</taxon>
        <taxon>Cytophagales</taxon>
        <taxon>Cytophagaceae</taxon>
        <taxon>Spirosoma</taxon>
    </lineage>
</organism>
<reference evidence="3" key="1">
    <citation type="journal article" date="2019" name="Int. J. Syst. Evol. Microbiol.">
        <title>The Global Catalogue of Microorganisms (GCM) 10K type strain sequencing project: providing services to taxonomists for standard genome sequencing and annotation.</title>
        <authorList>
            <consortium name="The Broad Institute Genomics Platform"/>
            <consortium name="The Broad Institute Genome Sequencing Center for Infectious Disease"/>
            <person name="Wu L."/>
            <person name="Ma J."/>
        </authorList>
    </citation>
    <scope>NUCLEOTIDE SEQUENCE [LARGE SCALE GENOMIC DNA]</scope>
    <source>
        <strain evidence="3">KCTC 52490</strain>
    </source>
</reference>
<feature type="transmembrane region" description="Helical" evidence="1">
    <location>
        <begin position="37"/>
        <end position="58"/>
    </location>
</feature>
<proteinExistence type="predicted"/>
<dbReference type="Proteomes" id="UP001597512">
    <property type="component" value="Unassembled WGS sequence"/>
</dbReference>
<evidence type="ECO:0000313" key="3">
    <source>
        <dbReference type="Proteomes" id="UP001597512"/>
    </source>
</evidence>
<comment type="caution">
    <text evidence="2">The sequence shown here is derived from an EMBL/GenBank/DDBJ whole genome shotgun (WGS) entry which is preliminary data.</text>
</comment>
<accession>A0ABW6AG77</accession>
<gene>
    <name evidence="2" type="ORF">ACFS25_07605</name>
</gene>
<protein>
    <recommendedName>
        <fullName evidence="4">Transporter</fullName>
    </recommendedName>
</protein>
<keyword evidence="1" id="KW-0472">Membrane</keyword>
<name>A0ABW6AG77_9BACT</name>
<keyword evidence="3" id="KW-1185">Reference proteome</keyword>
<keyword evidence="1" id="KW-1133">Transmembrane helix</keyword>
<feature type="transmembrane region" description="Helical" evidence="1">
    <location>
        <begin position="6"/>
        <end position="25"/>
    </location>
</feature>
<dbReference type="EMBL" id="JBHUOM010000002">
    <property type="protein sequence ID" value="MFD2933643.1"/>
    <property type="molecule type" value="Genomic_DNA"/>
</dbReference>
<feature type="transmembrane region" description="Helical" evidence="1">
    <location>
        <begin position="64"/>
        <end position="81"/>
    </location>
</feature>